<dbReference type="GO" id="GO:0006508">
    <property type="term" value="P:proteolysis"/>
    <property type="evidence" value="ECO:0007669"/>
    <property type="project" value="InterPro"/>
</dbReference>
<dbReference type="GO" id="GO:0070573">
    <property type="term" value="F:metallodipeptidase activity"/>
    <property type="evidence" value="ECO:0007669"/>
    <property type="project" value="InterPro"/>
</dbReference>
<dbReference type="Proteomes" id="UP000317893">
    <property type="component" value="Unassembled WGS sequence"/>
</dbReference>
<evidence type="ECO:0000313" key="2">
    <source>
        <dbReference type="EMBL" id="TQJ10060.1"/>
    </source>
</evidence>
<sequence length="416" mass="44653">MPDPQTPPSPETAPETAPGTTSERVARVLREHPLVDGHNDLPWELRERVGGDLTRVDVVDLVRGEPGLRTDLPRLRQGMVGAQFWSVYVPSNLPGHEAVTATLEQVELVHRLVAAHGDVLGLALTADDVDRVVASGRVASLLGAEGGQSIGCSLGTLRVLHALGVRYLTLTHNDNTPWADSATDEPVLGGLSAFGRDVVRELNRVGMMVDLSHVSPATMHAALDVSRAPVLFSHSGARAVTDVVRNVPDDVLLRVRDTGGTVMVALVPEFLNDDVAAWRAETADLASAEGVDPKDFPSYQRFAFRRQQTHPKPQASLQDAVRHLEHVREVAGVDAVGIGGDYDGTDTYPVGLEDVSGYPRLLGALADRGWSDEDLAKVAGRNALRVLRDAEAVARDLQATTPPVTTPYDVVDLTAR</sequence>
<dbReference type="InterPro" id="IPR032466">
    <property type="entry name" value="Metal_Hydrolase"/>
</dbReference>
<feature type="region of interest" description="Disordered" evidence="1">
    <location>
        <begin position="1"/>
        <end position="22"/>
    </location>
</feature>
<dbReference type="AlphaFoldDB" id="A0A542E3Z1"/>
<dbReference type="PROSITE" id="PS51365">
    <property type="entry name" value="RENAL_DIPEPTIDASE_2"/>
    <property type="match status" value="1"/>
</dbReference>
<dbReference type="Pfam" id="PF01244">
    <property type="entry name" value="Peptidase_M19"/>
    <property type="match status" value="1"/>
</dbReference>
<dbReference type="CDD" id="cd01301">
    <property type="entry name" value="rDP_like"/>
    <property type="match status" value="1"/>
</dbReference>
<organism evidence="2 3">
    <name type="scientific">Lapillicoccus jejuensis</name>
    <dbReference type="NCBI Taxonomy" id="402171"/>
    <lineage>
        <taxon>Bacteria</taxon>
        <taxon>Bacillati</taxon>
        <taxon>Actinomycetota</taxon>
        <taxon>Actinomycetes</taxon>
        <taxon>Micrococcales</taxon>
        <taxon>Intrasporangiaceae</taxon>
        <taxon>Lapillicoccus</taxon>
    </lineage>
</organism>
<dbReference type="InterPro" id="IPR008257">
    <property type="entry name" value="Pept_M19"/>
</dbReference>
<proteinExistence type="predicted"/>
<feature type="compositionally biased region" description="Pro residues" evidence="1">
    <location>
        <begin position="1"/>
        <end position="11"/>
    </location>
</feature>
<protein>
    <submittedName>
        <fullName evidence="2">Membrane dipeptidase</fullName>
    </submittedName>
</protein>
<feature type="compositionally biased region" description="Low complexity" evidence="1">
    <location>
        <begin position="12"/>
        <end position="22"/>
    </location>
</feature>
<dbReference type="EMBL" id="VFMN01000001">
    <property type="protein sequence ID" value="TQJ10060.1"/>
    <property type="molecule type" value="Genomic_DNA"/>
</dbReference>
<evidence type="ECO:0000256" key="1">
    <source>
        <dbReference type="SAM" id="MobiDB-lite"/>
    </source>
</evidence>
<dbReference type="PANTHER" id="PTHR10443">
    <property type="entry name" value="MICROSOMAL DIPEPTIDASE"/>
    <property type="match status" value="1"/>
</dbReference>
<evidence type="ECO:0000313" key="3">
    <source>
        <dbReference type="Proteomes" id="UP000317893"/>
    </source>
</evidence>
<dbReference type="Gene3D" id="3.20.20.140">
    <property type="entry name" value="Metal-dependent hydrolases"/>
    <property type="match status" value="1"/>
</dbReference>
<name>A0A542E3Z1_9MICO</name>
<dbReference type="PANTHER" id="PTHR10443:SF12">
    <property type="entry name" value="DIPEPTIDASE"/>
    <property type="match status" value="1"/>
</dbReference>
<accession>A0A542E3Z1</accession>
<keyword evidence="3" id="KW-1185">Reference proteome</keyword>
<reference evidence="2 3" key="1">
    <citation type="submission" date="2019-06" db="EMBL/GenBank/DDBJ databases">
        <title>Sequencing the genomes of 1000 actinobacteria strains.</title>
        <authorList>
            <person name="Klenk H.-P."/>
        </authorList>
    </citation>
    <scope>NUCLEOTIDE SEQUENCE [LARGE SCALE GENOMIC DNA]</scope>
    <source>
        <strain evidence="2 3">DSM 18607</strain>
    </source>
</reference>
<dbReference type="SUPFAM" id="SSF51556">
    <property type="entry name" value="Metallo-dependent hydrolases"/>
    <property type="match status" value="1"/>
</dbReference>
<dbReference type="RefSeq" id="WP_211356065.1">
    <property type="nucleotide sequence ID" value="NZ_BAAAPR010000001.1"/>
</dbReference>
<comment type="caution">
    <text evidence="2">The sequence shown here is derived from an EMBL/GenBank/DDBJ whole genome shotgun (WGS) entry which is preliminary data.</text>
</comment>
<gene>
    <name evidence="2" type="ORF">FB458_3178</name>
</gene>